<evidence type="ECO:0000256" key="1">
    <source>
        <dbReference type="ARBA" id="ARBA00022490"/>
    </source>
</evidence>
<dbReference type="Pfam" id="PF01933">
    <property type="entry name" value="CofD"/>
    <property type="match status" value="1"/>
</dbReference>
<dbReference type="PANTHER" id="PTHR30135">
    <property type="entry name" value="UNCHARACTERIZED PROTEIN YVCK-RELATED"/>
    <property type="match status" value="1"/>
</dbReference>
<dbReference type="InterPro" id="IPR002882">
    <property type="entry name" value="CofD"/>
</dbReference>
<dbReference type="Gene3D" id="3.40.50.10680">
    <property type="entry name" value="CofD-like domains"/>
    <property type="match status" value="1"/>
</dbReference>
<dbReference type="CDD" id="cd07187">
    <property type="entry name" value="YvcK_like"/>
    <property type="match status" value="1"/>
</dbReference>
<dbReference type="HAMAP" id="MF_00973">
    <property type="entry name" value="Gluconeogen_factor"/>
    <property type="match status" value="1"/>
</dbReference>
<keyword evidence="1 2" id="KW-0963">Cytoplasm</keyword>
<name>A0A0A1ZNT8_PROMR</name>
<reference evidence="5" key="1">
    <citation type="journal article" date="2014" name="Sci. Data">
        <title>Genomes of diverse isolates of the marine cyanobacterium Prochlorococcus.</title>
        <authorList>
            <person name="Biller S."/>
            <person name="Berube P."/>
            <person name="Thompson J."/>
            <person name="Kelly L."/>
            <person name="Roggensack S."/>
            <person name="Awad L."/>
            <person name="Roache-Johnson K."/>
            <person name="Ding H."/>
            <person name="Giovannoni S.J."/>
            <person name="Moore L.R."/>
            <person name="Chisholm S.W."/>
        </authorList>
    </citation>
    <scope>NUCLEOTIDE SEQUENCE [LARGE SCALE GENOMIC DNA]</scope>
</reference>
<evidence type="ECO:0000256" key="2">
    <source>
        <dbReference type="HAMAP-Rule" id="MF_00973"/>
    </source>
</evidence>
<comment type="function">
    <text evidence="2">Required for morphogenesis under gluconeogenic growth conditions.</text>
</comment>
<dbReference type="GO" id="GO:0005737">
    <property type="term" value="C:cytoplasm"/>
    <property type="evidence" value="ECO:0007669"/>
    <property type="project" value="UniProtKB-SubCell"/>
</dbReference>
<evidence type="ECO:0000256" key="3">
    <source>
        <dbReference type="SAM" id="Phobius"/>
    </source>
</evidence>
<dbReference type="GO" id="GO:0008360">
    <property type="term" value="P:regulation of cell shape"/>
    <property type="evidence" value="ECO:0007669"/>
    <property type="project" value="UniProtKB-UniRule"/>
</dbReference>
<dbReference type="InterPro" id="IPR010119">
    <property type="entry name" value="Gluconeogen_factor"/>
</dbReference>
<dbReference type="AlphaFoldDB" id="A0A0A1ZNT8"/>
<dbReference type="EMBL" id="JNAJ01000018">
    <property type="protein sequence ID" value="KGF89873.1"/>
    <property type="molecule type" value="Genomic_DNA"/>
</dbReference>
<organism evidence="4 5">
    <name type="scientific">Prochlorococcus marinus str. MIT 9116</name>
    <dbReference type="NCBI Taxonomy" id="167544"/>
    <lineage>
        <taxon>Bacteria</taxon>
        <taxon>Bacillati</taxon>
        <taxon>Cyanobacteriota</taxon>
        <taxon>Cyanophyceae</taxon>
        <taxon>Synechococcales</taxon>
        <taxon>Prochlorococcaceae</taxon>
        <taxon>Prochlorococcus</taxon>
    </lineage>
</organism>
<feature type="transmembrane region" description="Helical" evidence="3">
    <location>
        <begin position="20"/>
        <end position="37"/>
    </location>
</feature>
<dbReference type="GO" id="GO:0043743">
    <property type="term" value="F:LPPG:FO 2-phospho-L-lactate transferase activity"/>
    <property type="evidence" value="ECO:0007669"/>
    <property type="project" value="InterPro"/>
</dbReference>
<comment type="caution">
    <text evidence="4">The sequence shown here is derived from an EMBL/GenBank/DDBJ whole genome shotgun (WGS) entry which is preliminary data.</text>
</comment>
<keyword evidence="3" id="KW-1133">Transmembrane helix</keyword>
<accession>A0A0A1ZNT8</accession>
<dbReference type="Proteomes" id="UP000030491">
    <property type="component" value="Unassembled WGS sequence"/>
</dbReference>
<feature type="transmembrane region" description="Helical" evidence="3">
    <location>
        <begin position="43"/>
        <end position="60"/>
    </location>
</feature>
<evidence type="ECO:0000313" key="5">
    <source>
        <dbReference type="Proteomes" id="UP000030491"/>
    </source>
</evidence>
<dbReference type="OrthoDB" id="9783842at2"/>
<protein>
    <recommendedName>
        <fullName evidence="2">Putative gluconeogenesis factor</fullName>
    </recommendedName>
</protein>
<dbReference type="PANTHER" id="PTHR30135:SF3">
    <property type="entry name" value="GLUCONEOGENESIS FACTOR-RELATED"/>
    <property type="match status" value="1"/>
</dbReference>
<feature type="transmembrane region" description="Helical" evidence="3">
    <location>
        <begin position="72"/>
        <end position="103"/>
    </location>
</feature>
<keyword evidence="3" id="KW-0472">Membrane</keyword>
<comment type="similarity">
    <text evidence="2">Belongs to the gluconeogenesis factor family.</text>
</comment>
<comment type="subcellular location">
    <subcellularLocation>
        <location evidence="2">Cytoplasm</location>
    </subcellularLocation>
</comment>
<evidence type="ECO:0000313" key="4">
    <source>
        <dbReference type="EMBL" id="KGF89873.1"/>
    </source>
</evidence>
<sequence length="461" mass="51034">MNKRKKRVRRFYKNFRKSNFLLLNKILRILSWLLPGLVIKRWMITSAIGFLTSLLGLAIWTNFRPLYWLIEIFFLLITGLTSILPVSLLGPLIFVIGLLLIGIGQNRSINSIQKALVPEKNTFLVDALRVKSKLNRGPNIVAIGGGTGLSTLLKGLKNHSSNITAIVTVSDDGGSSGILRKELGVQPPGDIRNCLAALSNEEPILTRLFQYRFSGGTGLDGHSFGNLFLSALTTITGSLEKAVQASSKVLAVQGQVLPATNIDVMLWAELEDGEKIYGESNISKSKKLISRIGYLPENPSALPSALESIKEADLIVLGPGSLYTSLLPNLLVPEIVDALLQSNAPKIYISNLMTQPGETDGLDVYKHIKSIEKQLSNFGVNTRIFNAILSQGQFEKSPLVDYYESRGAEPVRCNKEKLLSEGYYVLQSPLYSKRITPTLRHDPRRLARAVMFIYRKLRKSN</sequence>
<keyword evidence="3" id="KW-0812">Transmembrane</keyword>
<dbReference type="RefSeq" id="WP_032514524.1">
    <property type="nucleotide sequence ID" value="NZ_JNAJ01000018.1"/>
</dbReference>
<dbReference type="NCBIfam" id="TIGR01826">
    <property type="entry name" value="CofD_related"/>
    <property type="match status" value="1"/>
</dbReference>
<dbReference type="InterPro" id="IPR038136">
    <property type="entry name" value="CofD-like_dom_sf"/>
</dbReference>
<gene>
    <name evidence="4" type="ORF">EU93_1733</name>
</gene>
<proteinExistence type="inferred from homology"/>
<dbReference type="SUPFAM" id="SSF142338">
    <property type="entry name" value="CofD-like"/>
    <property type="match status" value="1"/>
</dbReference>